<accession>A0A0C6FPX1</accession>
<dbReference type="Proteomes" id="UP000061432">
    <property type="component" value="Chromosome"/>
</dbReference>
<protein>
    <submittedName>
        <fullName evidence="1">Uncharacterized protein</fullName>
    </submittedName>
</protein>
<reference evidence="2" key="2">
    <citation type="submission" date="2015-01" db="EMBL/GenBank/DDBJ databases">
        <title>Complete genome sequence of Methylobacterium aquaticum strain 22A.</title>
        <authorList>
            <person name="Tani A."/>
            <person name="Ogura Y."/>
            <person name="Hayashi T."/>
        </authorList>
    </citation>
    <scope>NUCLEOTIDE SEQUENCE [LARGE SCALE GENOMIC DNA]</scope>
    <source>
        <strain evidence="2">MA-22A</strain>
    </source>
</reference>
<sequence>MEPLQHVDGPEPADLDHRGDAAANAEAGLAAAFLVEVMGEDVAAAFFARFGPVMAQACRQAEDLAHGLRAEDEPETELPARRVRRTGTPWGGLPWEALPPEDRTRIDRLAGRIGRGEACAPVVVMMRRSAADPQPYDLISGADEFVALVDVMGRATVPVRVVPPVPPETLALFDDPQG</sequence>
<dbReference type="KEGG" id="maqu:Maq22A_c21515"/>
<evidence type="ECO:0000313" key="2">
    <source>
        <dbReference type="Proteomes" id="UP000061432"/>
    </source>
</evidence>
<evidence type="ECO:0000313" key="1">
    <source>
        <dbReference type="EMBL" id="BAQ47319.1"/>
    </source>
</evidence>
<dbReference type="AlphaFoldDB" id="A0A0C6FPX1"/>
<name>A0A0C6FPX1_9HYPH</name>
<proteinExistence type="predicted"/>
<organism evidence="1 2">
    <name type="scientific">Methylobacterium aquaticum</name>
    <dbReference type="NCBI Taxonomy" id="270351"/>
    <lineage>
        <taxon>Bacteria</taxon>
        <taxon>Pseudomonadati</taxon>
        <taxon>Pseudomonadota</taxon>
        <taxon>Alphaproteobacteria</taxon>
        <taxon>Hyphomicrobiales</taxon>
        <taxon>Methylobacteriaceae</taxon>
        <taxon>Methylobacterium</taxon>
    </lineage>
</organism>
<dbReference type="PATRIC" id="fig|270351.10.peg.4157"/>
<reference evidence="1 2" key="1">
    <citation type="journal article" date="2015" name="Genome Announc.">
        <title>Complete Genome Sequence of Methylobacterium aquaticum Strain 22A, Isolated from Racomitrium japonicum Moss.</title>
        <authorList>
            <person name="Tani A."/>
            <person name="Ogura Y."/>
            <person name="Hayashi T."/>
            <person name="Kimbara K."/>
        </authorList>
    </citation>
    <scope>NUCLEOTIDE SEQUENCE [LARGE SCALE GENOMIC DNA]</scope>
    <source>
        <strain evidence="1 2">MA-22A</strain>
    </source>
</reference>
<dbReference type="OrthoDB" id="9977695at2"/>
<dbReference type="RefSeq" id="WP_060848294.1">
    <property type="nucleotide sequence ID" value="NZ_AP014704.1"/>
</dbReference>
<gene>
    <name evidence="1" type="ORF">Maq22A_c21515</name>
</gene>
<dbReference type="EMBL" id="AP014704">
    <property type="protein sequence ID" value="BAQ47319.1"/>
    <property type="molecule type" value="Genomic_DNA"/>
</dbReference>